<name>A0A5N6WQY3_9EURO</name>
<dbReference type="InterPro" id="IPR007187">
    <property type="entry name" value="Nucleoporin_Nup133/Nup155_C"/>
</dbReference>
<evidence type="ECO:0000256" key="1">
    <source>
        <dbReference type="ARBA" id="ARBA00004259"/>
    </source>
</evidence>
<dbReference type="GO" id="GO:0031080">
    <property type="term" value="C:nuclear pore outer ring"/>
    <property type="evidence" value="ECO:0007669"/>
    <property type="project" value="TreeGrafter"/>
</dbReference>
<evidence type="ECO:0000256" key="5">
    <source>
        <dbReference type="ARBA" id="ARBA00022927"/>
    </source>
</evidence>
<feature type="compositionally biased region" description="Low complexity" evidence="9">
    <location>
        <begin position="1317"/>
        <end position="1326"/>
    </location>
</feature>
<dbReference type="InterPro" id="IPR014908">
    <property type="entry name" value="Nucleoporin_Nup133/Nup155_N"/>
</dbReference>
<evidence type="ECO:0000313" key="12">
    <source>
        <dbReference type="EMBL" id="KAE8321890.1"/>
    </source>
</evidence>
<dbReference type="GO" id="GO:0017056">
    <property type="term" value="F:structural constituent of nuclear pore"/>
    <property type="evidence" value="ECO:0007669"/>
    <property type="project" value="InterPro"/>
</dbReference>
<dbReference type="Pfam" id="PF08801">
    <property type="entry name" value="Nucleoporin_N"/>
    <property type="match status" value="1"/>
</dbReference>
<evidence type="ECO:0000256" key="6">
    <source>
        <dbReference type="ARBA" id="ARBA00023010"/>
    </source>
</evidence>
<gene>
    <name evidence="12" type="ORF">BDV39DRAFT_164392</name>
</gene>
<feature type="compositionally biased region" description="Polar residues" evidence="9">
    <location>
        <begin position="61"/>
        <end position="73"/>
    </location>
</feature>
<evidence type="ECO:0000256" key="9">
    <source>
        <dbReference type="SAM" id="MobiDB-lite"/>
    </source>
</evidence>
<feature type="domain" description="Nucleoporin Nup133/Nup155-like N-terminal" evidence="11">
    <location>
        <begin position="106"/>
        <end position="531"/>
    </location>
</feature>
<dbReference type="InterPro" id="IPR015943">
    <property type="entry name" value="WD40/YVTN_repeat-like_dom_sf"/>
</dbReference>
<dbReference type="PANTHER" id="PTHR13405:SF11">
    <property type="entry name" value="NUCLEAR PORE COMPLEX PROTEIN NUP133"/>
    <property type="match status" value="1"/>
</dbReference>
<feature type="domain" description="Nucleoporin Nup133/Nup155-like C-terminal" evidence="10">
    <location>
        <begin position="643"/>
        <end position="1294"/>
    </location>
</feature>
<dbReference type="Gene3D" id="1.20.58.1380">
    <property type="match status" value="1"/>
</dbReference>
<accession>A0A5N6WQY3</accession>
<keyword evidence="7" id="KW-0539">Nucleus</keyword>
<protein>
    <submittedName>
        <fullName evidence="12">Non-repetitive/WGA-negative nucleoporin C-terminal-domain-containing protein</fullName>
    </submittedName>
</protein>
<evidence type="ECO:0000259" key="11">
    <source>
        <dbReference type="Pfam" id="PF08801"/>
    </source>
</evidence>
<reference evidence="13" key="1">
    <citation type="submission" date="2019-04" db="EMBL/GenBank/DDBJ databases">
        <title>Friends and foes A comparative genomics studyof 23 Aspergillus species from section Flavi.</title>
        <authorList>
            <consortium name="DOE Joint Genome Institute"/>
            <person name="Kjaerbolling I."/>
            <person name="Vesth T."/>
            <person name="Frisvad J.C."/>
            <person name="Nybo J.L."/>
            <person name="Theobald S."/>
            <person name="Kildgaard S."/>
            <person name="Isbrandt T."/>
            <person name="Kuo A."/>
            <person name="Sato A."/>
            <person name="Lyhne E.K."/>
            <person name="Kogle M.E."/>
            <person name="Wiebenga A."/>
            <person name="Kun R.S."/>
            <person name="Lubbers R.J."/>
            <person name="Makela M.R."/>
            <person name="Barry K."/>
            <person name="Chovatia M."/>
            <person name="Clum A."/>
            <person name="Daum C."/>
            <person name="Haridas S."/>
            <person name="He G."/>
            <person name="LaButti K."/>
            <person name="Lipzen A."/>
            <person name="Mondo S."/>
            <person name="Riley R."/>
            <person name="Salamov A."/>
            <person name="Simmons B.A."/>
            <person name="Magnuson J.K."/>
            <person name="Henrissat B."/>
            <person name="Mortensen U.H."/>
            <person name="Larsen T.O."/>
            <person name="Devries R.P."/>
            <person name="Grigoriev I.V."/>
            <person name="Machida M."/>
            <person name="Baker S.E."/>
            <person name="Andersen M.R."/>
        </authorList>
    </citation>
    <scope>NUCLEOTIDE SEQUENCE [LARGE SCALE GENOMIC DNA]</scope>
    <source>
        <strain evidence="13">CBS 130017</strain>
    </source>
</reference>
<evidence type="ECO:0000313" key="13">
    <source>
        <dbReference type="Proteomes" id="UP000325945"/>
    </source>
</evidence>
<dbReference type="GO" id="GO:0006606">
    <property type="term" value="P:protein import into nucleus"/>
    <property type="evidence" value="ECO:0007669"/>
    <property type="project" value="TreeGrafter"/>
</dbReference>
<sequence length="1347" mass="150317">MFLPKAAISSASSLRNPRRRQRTSSDEPVNPPKAKRQRSSLRHVSSDIPSEDPSELHEHGGSTTTASQDFEPQTVDNAIFQESIPIRGSKKSERRGETDGTIVLSKTDFYNVLQLPALPDQIRGLQSGSYKCFFGAGNCYSLAMTHSHAIIWPYSIATSSPSPADVFTISIPEPCREANGPVPLGILLSSVTAGVPGLMIITPNTGKIIYWETVSCAASLGLARQKQKTIQGSIPNLLSGEHITDLVNGEPSGIIVTLSSGRVAHITVRDPQGKPTVTVNFLRNTSGLSRIGFFGGIRNVLGGGFSRKDLAAVRAGESHQRGQRDIIIATSGGLFEIWDTHWNNGIILKRQFDITNDLCHHLGTGGSNRSDDSNIEILDFSLMPAEYNVRGLQASASVPSWHLSLLVTQSEMGSQSMSLVQVNLAEEVHILSTHPIDLQGASTALDSKPRLYLPKPGDTAFVLMGHSVVLLSLSLGKDQSAQHQKPRVFQDSISFRTGKAFEILGSGVEDKSDENSCPACLIMVRDFGIIRITALPHHNSCPTAECVRITAKQKIEQAIFYGTMLGNPLNLNNKSSLDFSVMDIEQAALDICRELLQSRSRFIPATAISLEQNLRSRAKALDDLACLLMQQNKSLGEQTWWELLWGAEKLAAQRAMWKIEESSRKLKGKGPTFLTHVINSMSDKFKTRVEKQDGEVDPVRNWFLHDTFQMQHIVPWIFNAIKPKKGHSSRQGRKMSEQILEASELSLAVLETAFRFRDEHASRYGIRDGYLEDGVLVTGFKDLPEFWTSQNFSYVETGHLLDLELDSCRAWIQQATSVTEAPESLTVKRIAGNSARQLCVLGQMHSERVRWLSAQEDPKLVDEGIATEQAHVKQRKWRLFKLAGIGRLDDAITLAEKFRDMSALVELIIELQDQTKGEILPPSSRNDASDTISCESDHLNKKISLYFEKFGESWANAFFSRQISMRQSGILFAMKKFQPFITQFLRKDAAYSRLGWINDVIGENDYSAAAQSLEKLAIEGESDLWSHRVELSLAKLAKLATWEETNISSHSGFHNDIRHLEDLSEIDAVQELIYAYISPALQGAIDQRAEVDLAIDHFGKSIAGDRPSLHELLSETLTKVVTRQIIDIHQLVDILTLIDSDQASEYGQSELSGKEFYLALRVIRLGIYAQQDSPNYITMQKLVWRRCMIKDNWVATGMAAESMDNGSEPFIYDTALFRTMGLCLRDRYNEDASYASLYIPSSPQDVFLNRSDSELLSARYRLEQRTRIIHDLERENEILHQNVEKGRLDFWFKNLLASAEESASTPIPPTFTSEESNNNNNNNNNNQQGKRSPQPREGSSKARLSWL</sequence>
<evidence type="ECO:0000256" key="3">
    <source>
        <dbReference type="ARBA" id="ARBA00022448"/>
    </source>
</evidence>
<dbReference type="Proteomes" id="UP000325945">
    <property type="component" value="Unassembled WGS sequence"/>
</dbReference>
<evidence type="ECO:0000256" key="7">
    <source>
        <dbReference type="ARBA" id="ARBA00023242"/>
    </source>
</evidence>
<keyword evidence="3" id="KW-0813">Transport</keyword>
<feature type="region of interest" description="Disordered" evidence="9">
    <location>
        <begin position="1303"/>
        <end position="1347"/>
    </location>
</feature>
<evidence type="ECO:0000259" key="10">
    <source>
        <dbReference type="Pfam" id="PF03177"/>
    </source>
</evidence>
<dbReference type="EMBL" id="ML741858">
    <property type="protein sequence ID" value="KAE8321890.1"/>
    <property type="molecule type" value="Genomic_DNA"/>
</dbReference>
<keyword evidence="13" id="KW-1185">Reference proteome</keyword>
<feature type="coiled-coil region" evidence="8">
    <location>
        <begin position="1262"/>
        <end position="1289"/>
    </location>
</feature>
<comment type="similarity">
    <text evidence="2">Belongs to the nucleoporin Nup133 family.</text>
</comment>
<keyword evidence="4" id="KW-0509">mRNA transport</keyword>
<dbReference type="InterPro" id="IPR037624">
    <property type="entry name" value="Nup133-like"/>
</dbReference>
<keyword evidence="8" id="KW-0175">Coiled coil</keyword>
<feature type="region of interest" description="Disordered" evidence="9">
    <location>
        <begin position="1"/>
        <end position="73"/>
    </location>
</feature>
<feature type="compositionally biased region" description="Polar residues" evidence="9">
    <location>
        <begin position="1303"/>
        <end position="1316"/>
    </location>
</feature>
<evidence type="ECO:0000256" key="4">
    <source>
        <dbReference type="ARBA" id="ARBA00022816"/>
    </source>
</evidence>
<evidence type="ECO:0000256" key="2">
    <source>
        <dbReference type="ARBA" id="ARBA00005569"/>
    </source>
</evidence>
<dbReference type="GO" id="GO:0016973">
    <property type="term" value="P:poly(A)+ mRNA export from nucleus"/>
    <property type="evidence" value="ECO:0007669"/>
    <property type="project" value="TreeGrafter"/>
</dbReference>
<keyword evidence="5" id="KW-0653">Protein transport</keyword>
<dbReference type="PANTHER" id="PTHR13405">
    <property type="entry name" value="NUCLEAR PORE COMPLEX PROTEIN NUP133"/>
    <property type="match status" value="1"/>
</dbReference>
<dbReference type="SUPFAM" id="SSF117289">
    <property type="entry name" value="Nucleoporin domain"/>
    <property type="match status" value="1"/>
</dbReference>
<evidence type="ECO:0000256" key="8">
    <source>
        <dbReference type="SAM" id="Coils"/>
    </source>
</evidence>
<dbReference type="GO" id="GO:0000972">
    <property type="term" value="P:transcription-dependent tethering of RNA polymerase II gene DNA at nuclear periphery"/>
    <property type="evidence" value="ECO:0007669"/>
    <property type="project" value="TreeGrafter"/>
</dbReference>
<proteinExistence type="inferred from homology"/>
<dbReference type="Pfam" id="PF03177">
    <property type="entry name" value="Nucleoporin_C"/>
    <property type="match status" value="1"/>
</dbReference>
<feature type="region of interest" description="Disordered" evidence="9">
    <location>
        <begin position="79"/>
        <end position="98"/>
    </location>
</feature>
<keyword evidence="6" id="KW-0811">Translocation</keyword>
<organism evidence="12 13">
    <name type="scientific">Aspergillus sergii</name>
    <dbReference type="NCBI Taxonomy" id="1034303"/>
    <lineage>
        <taxon>Eukaryota</taxon>
        <taxon>Fungi</taxon>
        <taxon>Dikarya</taxon>
        <taxon>Ascomycota</taxon>
        <taxon>Pezizomycotina</taxon>
        <taxon>Eurotiomycetes</taxon>
        <taxon>Eurotiomycetidae</taxon>
        <taxon>Eurotiales</taxon>
        <taxon>Aspergillaceae</taxon>
        <taxon>Aspergillus</taxon>
        <taxon>Aspergillus subgen. Circumdati</taxon>
    </lineage>
</organism>
<dbReference type="Gene3D" id="2.130.10.10">
    <property type="entry name" value="YVTN repeat-like/Quinoprotein amine dehydrogenase"/>
    <property type="match status" value="1"/>
</dbReference>
<comment type="subcellular location">
    <subcellularLocation>
        <location evidence="1">Nucleus envelope</location>
    </subcellularLocation>
</comment>